<reference evidence="2" key="1">
    <citation type="submission" date="2021-02" db="EMBL/GenBank/DDBJ databases">
        <authorList>
            <person name="Nowell W R."/>
        </authorList>
    </citation>
    <scope>NUCLEOTIDE SEQUENCE</scope>
</reference>
<comment type="caution">
    <text evidence="2">The sequence shown here is derived from an EMBL/GenBank/DDBJ whole genome shotgun (WGS) entry which is preliminary data.</text>
</comment>
<evidence type="ECO:0000313" key="2">
    <source>
        <dbReference type="EMBL" id="CAF1676329.1"/>
    </source>
</evidence>
<evidence type="ECO:0000313" key="3">
    <source>
        <dbReference type="EMBL" id="CAF4664569.1"/>
    </source>
</evidence>
<dbReference type="OrthoDB" id="5863628at2759"/>
<evidence type="ECO:0000313" key="4">
    <source>
        <dbReference type="Proteomes" id="UP000663829"/>
    </source>
</evidence>
<protein>
    <submittedName>
        <fullName evidence="2">Uncharacterized protein</fullName>
    </submittedName>
</protein>
<feature type="region of interest" description="Disordered" evidence="1">
    <location>
        <begin position="1"/>
        <end position="49"/>
    </location>
</feature>
<dbReference type="AlphaFoldDB" id="A0A816GPL2"/>
<feature type="compositionally biased region" description="Polar residues" evidence="1">
    <location>
        <begin position="26"/>
        <end position="42"/>
    </location>
</feature>
<dbReference type="Proteomes" id="UP000681722">
    <property type="component" value="Unassembled WGS sequence"/>
</dbReference>
<dbReference type="EMBL" id="CAJOBC010147437">
    <property type="protein sequence ID" value="CAF4664569.1"/>
    <property type="molecule type" value="Genomic_DNA"/>
</dbReference>
<accession>A0A816GPL2</accession>
<feature type="compositionally biased region" description="Polar residues" evidence="1">
    <location>
        <begin position="1"/>
        <end position="19"/>
    </location>
</feature>
<dbReference type="Proteomes" id="UP000663829">
    <property type="component" value="Unassembled WGS sequence"/>
</dbReference>
<evidence type="ECO:0000256" key="1">
    <source>
        <dbReference type="SAM" id="MobiDB-lite"/>
    </source>
</evidence>
<sequence length="64" mass="6996">KKQRSTNNDTITNNESSNNDNDHQIHSNTVDQSSVTDESSFGSCEPGTSVVLQGIVWNETDKGK</sequence>
<feature type="non-terminal residue" evidence="2">
    <location>
        <position position="1"/>
    </location>
</feature>
<dbReference type="EMBL" id="CAJNOQ010063776">
    <property type="protein sequence ID" value="CAF1676329.1"/>
    <property type="molecule type" value="Genomic_DNA"/>
</dbReference>
<name>A0A816GPL2_9BILA</name>
<keyword evidence="4" id="KW-1185">Reference proteome</keyword>
<organism evidence="2 4">
    <name type="scientific">Didymodactylos carnosus</name>
    <dbReference type="NCBI Taxonomy" id="1234261"/>
    <lineage>
        <taxon>Eukaryota</taxon>
        <taxon>Metazoa</taxon>
        <taxon>Spiralia</taxon>
        <taxon>Gnathifera</taxon>
        <taxon>Rotifera</taxon>
        <taxon>Eurotatoria</taxon>
        <taxon>Bdelloidea</taxon>
        <taxon>Philodinida</taxon>
        <taxon>Philodinidae</taxon>
        <taxon>Didymodactylos</taxon>
    </lineage>
</organism>
<gene>
    <name evidence="2" type="ORF">GPM918_LOCUS46482</name>
    <name evidence="3" type="ORF">SRO942_LOCUS50721</name>
</gene>
<proteinExistence type="predicted"/>